<sequence length="204" mass="21468">MRITIGAHKGGVGKTTSAVMLAWLLARDGTPTILIDADSRSGSATTWWDLAIKHGETWPEKMTLQRPDEWRDPLTLPPPELSHVVVDVGPGDLGRLHAAAALSDLAVMCTSPLPLDVATVGAAVADIERTGCPLVGVLLTQVHGGTVEAREVPGELREDDVPALDTVVPWSVPRYGRAAGTVPTDYSAGVYAAVLAELQTPVEA</sequence>
<accession>A0ABU8MFL0</accession>
<reference evidence="2 3" key="1">
    <citation type="submission" date="2024-03" db="EMBL/GenBank/DDBJ databases">
        <title>Actinomycetospora sp. OC33-EN07, a novel actinomycete isolated from wild orchid (Aerides multiflora).</title>
        <authorList>
            <person name="Suriyachadkun C."/>
        </authorList>
    </citation>
    <scope>NUCLEOTIDE SEQUENCE [LARGE SCALE GENOMIC DNA]</scope>
    <source>
        <strain evidence="2 3">OC33-EN07</strain>
    </source>
</reference>
<evidence type="ECO:0000259" key="1">
    <source>
        <dbReference type="Pfam" id="PF01656"/>
    </source>
</evidence>
<dbReference type="Pfam" id="PF01656">
    <property type="entry name" value="CbiA"/>
    <property type="match status" value="1"/>
</dbReference>
<name>A0ABU8MFL0_9PSEU</name>
<dbReference type="InterPro" id="IPR050678">
    <property type="entry name" value="DNA_Partitioning_ATPase"/>
</dbReference>
<organism evidence="2 3">
    <name type="scientific">Actinomycetospora flava</name>
    <dbReference type="NCBI Taxonomy" id="3129232"/>
    <lineage>
        <taxon>Bacteria</taxon>
        <taxon>Bacillati</taxon>
        <taxon>Actinomycetota</taxon>
        <taxon>Actinomycetes</taxon>
        <taxon>Pseudonocardiales</taxon>
        <taxon>Pseudonocardiaceae</taxon>
        <taxon>Actinomycetospora</taxon>
    </lineage>
</organism>
<dbReference type="Proteomes" id="UP001369736">
    <property type="component" value="Unassembled WGS sequence"/>
</dbReference>
<dbReference type="Gene3D" id="3.40.50.300">
    <property type="entry name" value="P-loop containing nucleotide triphosphate hydrolases"/>
    <property type="match status" value="1"/>
</dbReference>
<dbReference type="CDD" id="cd02042">
    <property type="entry name" value="ParAB_family"/>
    <property type="match status" value="1"/>
</dbReference>
<dbReference type="InterPro" id="IPR002586">
    <property type="entry name" value="CobQ/CobB/MinD/ParA_Nub-bd_dom"/>
</dbReference>
<proteinExistence type="predicted"/>
<feature type="domain" description="CobQ/CobB/MinD/ParA nucleotide binding" evidence="1">
    <location>
        <begin position="3"/>
        <end position="172"/>
    </location>
</feature>
<protein>
    <submittedName>
        <fullName evidence="2">ParA family protein</fullName>
    </submittedName>
</protein>
<dbReference type="InterPro" id="IPR027417">
    <property type="entry name" value="P-loop_NTPase"/>
</dbReference>
<dbReference type="PANTHER" id="PTHR13696:SF99">
    <property type="entry name" value="COBYRINIC ACID AC-DIAMIDE SYNTHASE"/>
    <property type="match status" value="1"/>
</dbReference>
<comment type="caution">
    <text evidence="2">The sequence shown here is derived from an EMBL/GenBank/DDBJ whole genome shotgun (WGS) entry which is preliminary data.</text>
</comment>
<gene>
    <name evidence="2" type="ORF">WCD58_33470</name>
</gene>
<keyword evidence="3" id="KW-1185">Reference proteome</keyword>
<evidence type="ECO:0000313" key="3">
    <source>
        <dbReference type="Proteomes" id="UP001369736"/>
    </source>
</evidence>
<dbReference type="PANTHER" id="PTHR13696">
    <property type="entry name" value="P-LOOP CONTAINING NUCLEOSIDE TRIPHOSPHATE HYDROLASE"/>
    <property type="match status" value="1"/>
</dbReference>
<dbReference type="EMBL" id="JBBEGM010000031">
    <property type="protein sequence ID" value="MEJ2866103.1"/>
    <property type="molecule type" value="Genomic_DNA"/>
</dbReference>
<evidence type="ECO:0000313" key="2">
    <source>
        <dbReference type="EMBL" id="MEJ2866103.1"/>
    </source>
</evidence>
<dbReference type="SUPFAM" id="SSF52540">
    <property type="entry name" value="P-loop containing nucleoside triphosphate hydrolases"/>
    <property type="match status" value="1"/>
</dbReference>
<dbReference type="RefSeq" id="WP_337707479.1">
    <property type="nucleotide sequence ID" value="NZ_JBBEGM010000031.1"/>
</dbReference>